<evidence type="ECO:0000256" key="1">
    <source>
        <dbReference type="ARBA" id="ARBA00022670"/>
    </source>
</evidence>
<feature type="region of interest" description="Disordered" evidence="4">
    <location>
        <begin position="994"/>
        <end position="1450"/>
    </location>
</feature>
<feature type="compositionally biased region" description="Pro residues" evidence="4">
    <location>
        <begin position="1116"/>
        <end position="1131"/>
    </location>
</feature>
<comment type="caution">
    <text evidence="6">The sequence shown here is derived from an EMBL/GenBank/DDBJ whole genome shotgun (WGS) entry which is preliminary data.</text>
</comment>
<feature type="compositionally biased region" description="Basic and acidic residues" evidence="4">
    <location>
        <begin position="1049"/>
        <end position="1064"/>
    </location>
</feature>
<feature type="domain" description="Ubiquitin-like protease family profile" evidence="5">
    <location>
        <begin position="341"/>
        <end position="592"/>
    </location>
</feature>
<evidence type="ECO:0000313" key="6">
    <source>
        <dbReference type="EMBL" id="KAG7663694.1"/>
    </source>
</evidence>
<name>A0A8J5V034_9ASCO</name>
<evidence type="ECO:0000313" key="7">
    <source>
        <dbReference type="Proteomes" id="UP000694255"/>
    </source>
</evidence>
<feature type="compositionally biased region" description="Basic and acidic residues" evidence="4">
    <location>
        <begin position="1364"/>
        <end position="1375"/>
    </location>
</feature>
<feature type="compositionally biased region" description="Polar residues" evidence="4">
    <location>
        <begin position="1178"/>
        <end position="1188"/>
    </location>
</feature>
<feature type="compositionally biased region" description="Polar residues" evidence="4">
    <location>
        <begin position="766"/>
        <end position="775"/>
    </location>
</feature>
<feature type="compositionally biased region" description="Basic and acidic residues" evidence="4">
    <location>
        <begin position="1413"/>
        <end position="1422"/>
    </location>
</feature>
<dbReference type="GO" id="GO:0019783">
    <property type="term" value="F:ubiquitin-like protein peptidase activity"/>
    <property type="evidence" value="ECO:0007669"/>
    <property type="project" value="UniProtKB-ARBA"/>
</dbReference>
<feature type="compositionally biased region" description="Basic and acidic residues" evidence="4">
    <location>
        <begin position="1224"/>
        <end position="1238"/>
    </location>
</feature>
<feature type="compositionally biased region" description="Pro residues" evidence="4">
    <location>
        <begin position="673"/>
        <end position="688"/>
    </location>
</feature>
<feature type="compositionally biased region" description="Basic and acidic residues" evidence="4">
    <location>
        <begin position="1288"/>
        <end position="1301"/>
    </location>
</feature>
<feature type="region of interest" description="Disordered" evidence="4">
    <location>
        <begin position="700"/>
        <end position="826"/>
    </location>
</feature>
<dbReference type="PANTHER" id="PTHR46915:SF2">
    <property type="entry name" value="UBIQUITIN-LIKE PROTEASE 4"/>
    <property type="match status" value="1"/>
</dbReference>
<keyword evidence="7" id="KW-1185">Reference proteome</keyword>
<feature type="compositionally biased region" description="Polar residues" evidence="4">
    <location>
        <begin position="23"/>
        <end position="46"/>
    </location>
</feature>
<dbReference type="Proteomes" id="UP000694255">
    <property type="component" value="Unassembled WGS sequence"/>
</dbReference>
<feature type="compositionally biased region" description="Basic and acidic residues" evidence="4">
    <location>
        <begin position="999"/>
        <end position="1010"/>
    </location>
</feature>
<dbReference type="OrthoDB" id="442460at2759"/>
<dbReference type="PROSITE" id="PS50600">
    <property type="entry name" value="ULP_PROTEASE"/>
    <property type="match status" value="1"/>
</dbReference>
<feature type="region of interest" description="Disordered" evidence="4">
    <location>
        <begin position="466"/>
        <end position="516"/>
    </location>
</feature>
<feature type="compositionally biased region" description="Basic and acidic residues" evidence="4">
    <location>
        <begin position="1191"/>
        <end position="1213"/>
    </location>
</feature>
<dbReference type="EMBL" id="JAGSYN010000122">
    <property type="protein sequence ID" value="KAG7663694.1"/>
    <property type="molecule type" value="Genomic_DNA"/>
</dbReference>
<dbReference type="GeneID" id="73469581"/>
<organism evidence="6 7">
    <name type="scientific">[Candida] subhashii</name>
    <dbReference type="NCBI Taxonomy" id="561895"/>
    <lineage>
        <taxon>Eukaryota</taxon>
        <taxon>Fungi</taxon>
        <taxon>Dikarya</taxon>
        <taxon>Ascomycota</taxon>
        <taxon>Saccharomycotina</taxon>
        <taxon>Pichiomycetes</taxon>
        <taxon>Debaryomycetaceae</taxon>
        <taxon>Spathaspora</taxon>
    </lineage>
</organism>
<keyword evidence="2" id="KW-0378">Hydrolase</keyword>
<feature type="compositionally biased region" description="Pro residues" evidence="4">
    <location>
        <begin position="1302"/>
        <end position="1324"/>
    </location>
</feature>
<dbReference type="GO" id="GO:0006508">
    <property type="term" value="P:proteolysis"/>
    <property type="evidence" value="ECO:0007669"/>
    <property type="project" value="UniProtKB-KW"/>
</dbReference>
<accession>A0A8J5V034</accession>
<dbReference type="GO" id="GO:0008234">
    <property type="term" value="F:cysteine-type peptidase activity"/>
    <property type="evidence" value="ECO:0007669"/>
    <property type="project" value="UniProtKB-KW"/>
</dbReference>
<dbReference type="InterPro" id="IPR003653">
    <property type="entry name" value="Peptidase_C48_C"/>
</dbReference>
<feature type="compositionally biased region" description="Basic and acidic residues" evidence="4">
    <location>
        <begin position="1249"/>
        <end position="1262"/>
    </location>
</feature>
<feature type="compositionally biased region" description="Polar residues" evidence="4">
    <location>
        <begin position="1149"/>
        <end position="1170"/>
    </location>
</feature>
<dbReference type="RefSeq" id="XP_049263926.1">
    <property type="nucleotide sequence ID" value="XM_049406566.1"/>
</dbReference>
<feature type="region of interest" description="Disordered" evidence="4">
    <location>
        <begin position="670"/>
        <end position="689"/>
    </location>
</feature>
<reference evidence="6 7" key="1">
    <citation type="journal article" date="2021" name="DNA Res.">
        <title>Genome analysis of Candida subhashii reveals its hybrid nature and dual mitochondrial genome conformations.</title>
        <authorList>
            <person name="Mixao V."/>
            <person name="Hegedusova E."/>
            <person name="Saus E."/>
            <person name="Pryszcz L.P."/>
            <person name="Cillingova A."/>
            <person name="Nosek J."/>
            <person name="Gabaldon T."/>
        </authorList>
    </citation>
    <scope>NUCLEOTIDE SEQUENCE [LARGE SCALE GENOMIC DNA]</scope>
    <source>
        <strain evidence="6 7">CBS 10753</strain>
    </source>
</reference>
<dbReference type="Pfam" id="PF02902">
    <property type="entry name" value="Peptidase_C48"/>
    <property type="match status" value="1"/>
</dbReference>
<evidence type="ECO:0000256" key="3">
    <source>
        <dbReference type="ARBA" id="ARBA00022807"/>
    </source>
</evidence>
<evidence type="ECO:0000256" key="2">
    <source>
        <dbReference type="ARBA" id="ARBA00022801"/>
    </source>
</evidence>
<feature type="region of interest" description="Disordered" evidence="4">
    <location>
        <begin position="1"/>
        <end position="64"/>
    </location>
</feature>
<gene>
    <name evidence="6" type="ORF">J8A68_002780</name>
</gene>
<feature type="compositionally biased region" description="Basic and acidic residues" evidence="4">
    <location>
        <begin position="723"/>
        <end position="735"/>
    </location>
</feature>
<dbReference type="PANTHER" id="PTHR46915">
    <property type="entry name" value="UBIQUITIN-LIKE PROTEASE 4-RELATED"/>
    <property type="match status" value="1"/>
</dbReference>
<feature type="compositionally biased region" description="Polar residues" evidence="4">
    <location>
        <begin position="1352"/>
        <end position="1361"/>
    </location>
</feature>
<feature type="compositionally biased region" description="Basic and acidic residues" evidence="4">
    <location>
        <begin position="1022"/>
        <end position="1040"/>
    </location>
</feature>
<feature type="compositionally biased region" description="Basic residues" evidence="4">
    <location>
        <begin position="1278"/>
        <end position="1287"/>
    </location>
</feature>
<proteinExistence type="predicted"/>
<sequence>MSRSGEKLKDKDYASIVTRLRPSKQSLHGQRPINTLTSKESSSKSPATIPPPTTNSPDVSNRDNIKDQLQASPNAKKRLDSLKTMQSLLGKANPSSPRHSTRLTDSIIHSPRYSLSSLSSSSLSPSSRRVARDCFEEPIDPRLLEVPPEYIASIALISFRYNKETLSHNSVKNRYFLNVSRDNNYLYITNNTEICDKCFLIRQKHLKRLAFSNESVVIELNQNRGVIVAVHHSNDTAFRDYFNSHPVWNVDTSKTIKDVKVIEDRIERAVNPFRSAIFGKASRTTRAKARESMGGDSELTPIELGEDEPNSIFLEDDFQPYEVPADFSPDLKYAFDETKVFTIAYSDFKTLYNNDWVNDTIIDFFIQYEIHQALDSNKFLDPKDFHAFNSFFFTKLMTKSSTDPTQTPDYYNNIKRWLTKLDLMSFPYVILPINEGAHWYCCIIRGLDDLLEAAIKEKSKEGIKKEEHESVILSDGTPPARSPPLSQQQDPEFDFEFTSDTDSKQQEGITTPKSKQLLKRPSRPATIYVFDSLAYKRHNINIPIKRFIIDYCQDKYGVNIRKDQIIVINAKVARQNNLSDCGIHVIYNVRKWINNISECERIWRKPQASNNEVRSFFIPEERKGMRKELIKILLDLHAQQQQRQDKDGHKIRIEHEEDDDDVIEIREHTPVPSALPLPPLPSPPPPLPRMLVTEAEIQEDVPMSDAQSKDRNIKEPAISVTESDPKERSSRKIENEENDTGMSQDPNETTKPEADADGDIFMTPEEGQSNTSKTGSPRDDDSDVIMTPTDESQQSEEIDQRAEISDMQEKETPSRKQASPEEEIDDEVVIVKDKSRAKYEFRSLDPRIIDTPDHSMEYERFKNSHLNESFPLAMIIPDNILQTVNELIPKSNINVSDEVIELIESYIGAGKEAFQFQKQNFLKQYQDIIENEKAMVDSTRPSNQDFEIRPFLASDTIVSETDSEGMVINQEENDESDGMKHSISENAHGVAQLAITESSTRKSKSEEGIKTPKRLLISEPFESPKDKGLDDATRPKEVNSKYETLGPVRIERRSREDGKEKDVIEIENPNISPGSRSRKISTDNSTPKAKLSKSPSWYRPRNTKSSSNSPKASKHSPPPLPPPPSPPPPPTRGRIKQHPEVIHIDGSQDDSVQTKDSQQPRSTSSLTNPINLEDEINGRNQETAISKSQLKRNDPNRPVRSTRKEVKYLDTRPYKRSPTPPVVPKKETPPESKPHEIVEIIDPEPPKTNNDKPRISGHETRSKTGVVNEINYNPSRKNGGRKKGKKPDKKEPIVVSDDERPLPPPPGPPPGQPLGPPPGSPPPSSRSGSTERKNQKPPIGWARFPLEDNSVGPITSEINKANRSHSEDTVVEDSHGGGSSSSSSSSSGGGGGSSSGGDDKYDDDDLATNILKRKLDDHDRGVSNEGGSSSPRLPRDRDYIAQGRSSSTERDYFSVNIKYAKSKSDKDQAYKKRKHQ</sequence>
<evidence type="ECO:0000256" key="4">
    <source>
        <dbReference type="SAM" id="MobiDB-lite"/>
    </source>
</evidence>
<evidence type="ECO:0000259" key="5">
    <source>
        <dbReference type="PROSITE" id="PS50600"/>
    </source>
</evidence>
<keyword evidence="1" id="KW-0645">Protease</keyword>
<feature type="compositionally biased region" description="Basic and acidic residues" evidence="4">
    <location>
        <begin position="1"/>
        <end position="13"/>
    </location>
</feature>
<feature type="compositionally biased region" description="Basic and acidic residues" evidence="4">
    <location>
        <begin position="798"/>
        <end position="814"/>
    </location>
</feature>
<keyword evidence="3" id="KW-0788">Thiol protease</keyword>
<protein>
    <recommendedName>
        <fullName evidence="5">Ubiquitin-like protease family profile domain-containing protein</fullName>
    </recommendedName>
</protein>